<reference evidence="1 2" key="1">
    <citation type="journal article" date="2007" name="PLoS ONE">
        <title>Molecular analysis of a leprosy immunotherapeutic bacillus provides insights into Mycobacterium evolution.</title>
        <authorList>
            <person name="Ahmed N."/>
            <person name="Saini V."/>
            <person name="Raghuvanshi S."/>
            <person name="Khurana J.P."/>
            <person name="Tyagi A.K."/>
            <person name="Tyagi A.K."/>
            <person name="Hasnain S.E."/>
        </authorList>
    </citation>
    <scope>NUCLEOTIDE SEQUENCE [LARGE SCALE GENOMIC DNA]</scope>
    <source>
        <strain evidence="1">MTCC 9506</strain>
    </source>
</reference>
<proteinExistence type="predicted"/>
<reference evidence="1 2" key="2">
    <citation type="journal article" date="2012" name="Nucleic Acids Res.">
        <title>Massive gene acquisitions in Mycobacterium indicus pranii provide a perspective on mycobacterial evolution.</title>
        <authorList>
            <person name="Saini V."/>
            <person name="Raghuvanshi S."/>
            <person name="Khurana J.P."/>
            <person name="Ahmed N."/>
            <person name="Hasnain S.E."/>
            <person name="Tyagi A.K."/>
            <person name="Tyagi A.K."/>
        </authorList>
    </citation>
    <scope>NUCLEOTIDE SEQUENCE [LARGE SCALE GENOMIC DNA]</scope>
    <source>
        <strain evidence="2">DSM 45239 / MTCC 9506</strain>
    </source>
</reference>
<dbReference type="HOGENOM" id="CLU_3346152_0_0_11"/>
<protein>
    <submittedName>
        <fullName evidence="1">Uncharacterized protein</fullName>
    </submittedName>
</protein>
<name>J9WF99_MYCIP</name>
<dbReference type="Proteomes" id="UP000007329">
    <property type="component" value="Chromosome"/>
</dbReference>
<dbReference type="EMBL" id="CP002275">
    <property type="protein sequence ID" value="AFS14853.1"/>
    <property type="molecule type" value="Genomic_DNA"/>
</dbReference>
<evidence type="ECO:0000313" key="1">
    <source>
        <dbReference type="EMBL" id="AFS14853.1"/>
    </source>
</evidence>
<evidence type="ECO:0000313" key="2">
    <source>
        <dbReference type="Proteomes" id="UP000007329"/>
    </source>
</evidence>
<organism evidence="1 2">
    <name type="scientific">Mycobacterium indicus pranii (strain DSM 45239 / MTCC 9506)</name>
    <dbReference type="NCBI Taxonomy" id="1232724"/>
    <lineage>
        <taxon>Bacteria</taxon>
        <taxon>Bacillati</taxon>
        <taxon>Actinomycetota</taxon>
        <taxon>Actinomycetes</taxon>
        <taxon>Mycobacteriales</taxon>
        <taxon>Mycobacteriaceae</taxon>
        <taxon>Mycobacterium</taxon>
        <taxon>Mycobacterium avium complex (MAC)</taxon>
    </lineage>
</organism>
<sequence length="37" mass="3964">MYRHLSVDARGADKAVAECLVMRVQPPTPPGPAATTR</sequence>
<accession>J9WF99</accession>
<dbReference type="KEGG" id="mid:MIP_04187"/>
<dbReference type="AlphaFoldDB" id="J9WF99"/>
<gene>
    <name evidence="1" type="ORF">MIP_04187</name>
</gene>